<dbReference type="Gene3D" id="3.30.70.270">
    <property type="match status" value="2"/>
</dbReference>
<dbReference type="GO" id="GO:0004519">
    <property type="term" value="F:endonuclease activity"/>
    <property type="evidence" value="ECO:0007669"/>
    <property type="project" value="UniProtKB-KW"/>
</dbReference>
<evidence type="ECO:0000256" key="11">
    <source>
        <dbReference type="ARBA" id="ARBA00022908"/>
    </source>
</evidence>
<feature type="region of interest" description="Disordered" evidence="14">
    <location>
        <begin position="205"/>
        <end position="237"/>
    </location>
</feature>
<evidence type="ECO:0000256" key="2">
    <source>
        <dbReference type="ARBA" id="ARBA00022670"/>
    </source>
</evidence>
<dbReference type="InterPro" id="IPR001995">
    <property type="entry name" value="Peptidase_A2_cat"/>
</dbReference>
<dbReference type="Pfam" id="PF00078">
    <property type="entry name" value="RVT_1"/>
    <property type="match status" value="1"/>
</dbReference>
<dbReference type="EC" id="2.7.7.49" evidence="1"/>
<dbReference type="Pfam" id="PF17919">
    <property type="entry name" value="RT_RNaseH_2"/>
    <property type="match status" value="1"/>
</dbReference>
<dbReference type="PROSITE" id="PS50878">
    <property type="entry name" value="RT_POL"/>
    <property type="match status" value="1"/>
</dbReference>
<evidence type="ECO:0000256" key="6">
    <source>
        <dbReference type="ARBA" id="ARBA00022750"/>
    </source>
</evidence>
<keyword evidence="12" id="KW-0695">RNA-directed DNA polymerase</keyword>
<dbReference type="GO" id="GO:0019899">
    <property type="term" value="F:enzyme binding"/>
    <property type="evidence" value="ECO:0007669"/>
    <property type="project" value="UniProtKB-ARBA"/>
</dbReference>
<protein>
    <recommendedName>
        <fullName evidence="1">RNA-directed DNA polymerase</fullName>
        <ecNumber evidence="1">2.7.7.49</ecNumber>
    </recommendedName>
</protein>
<dbReference type="GO" id="GO:0015074">
    <property type="term" value="P:DNA integration"/>
    <property type="evidence" value="ECO:0007669"/>
    <property type="project" value="UniProtKB-KW"/>
</dbReference>
<dbReference type="GO" id="GO:0006508">
    <property type="term" value="P:proteolysis"/>
    <property type="evidence" value="ECO:0007669"/>
    <property type="project" value="UniProtKB-KW"/>
</dbReference>
<dbReference type="Gene3D" id="3.10.20.370">
    <property type="match status" value="1"/>
</dbReference>
<dbReference type="CTD" id="36373982"/>
<proteinExistence type="predicted"/>
<dbReference type="Gene3D" id="3.10.10.10">
    <property type="entry name" value="HIV Type 1 Reverse Transcriptase, subunit A, domain 1"/>
    <property type="match status" value="1"/>
</dbReference>
<dbReference type="GO" id="GO:0042575">
    <property type="term" value="C:DNA polymerase complex"/>
    <property type="evidence" value="ECO:0007669"/>
    <property type="project" value="UniProtKB-ARBA"/>
</dbReference>
<dbReference type="Gene3D" id="3.30.420.10">
    <property type="entry name" value="Ribonuclease H-like superfamily/Ribonuclease H"/>
    <property type="match status" value="1"/>
</dbReference>
<dbReference type="GO" id="GO:0008270">
    <property type="term" value="F:zinc ion binding"/>
    <property type="evidence" value="ECO:0007669"/>
    <property type="project" value="InterPro"/>
</dbReference>
<evidence type="ECO:0000256" key="8">
    <source>
        <dbReference type="ARBA" id="ARBA00022801"/>
    </source>
</evidence>
<dbReference type="Proteomes" id="UP000035682">
    <property type="component" value="Unplaced"/>
</dbReference>
<dbReference type="InterPro" id="IPR036875">
    <property type="entry name" value="Znf_CCHC_sf"/>
</dbReference>
<keyword evidence="2" id="KW-0645">Protease</keyword>
<name>A0A090KW12_STRRB</name>
<keyword evidence="3" id="KW-0808">Transferase</keyword>
<keyword evidence="7" id="KW-0255">Endonuclease</keyword>
<evidence type="ECO:0000313" key="21">
    <source>
        <dbReference type="WormBase" id="SRAE_0000072800"/>
    </source>
</evidence>
<accession>A0A090KW12</accession>
<keyword evidence="4" id="KW-0548">Nucleotidyltransferase</keyword>
<dbReference type="CDD" id="cd05483">
    <property type="entry name" value="retropepsin_like_bacteria"/>
    <property type="match status" value="1"/>
</dbReference>
<dbReference type="SUPFAM" id="SSF53098">
    <property type="entry name" value="Ribonuclease H-like"/>
    <property type="match status" value="1"/>
</dbReference>
<dbReference type="InterPro" id="IPR000477">
    <property type="entry name" value="RT_dom"/>
</dbReference>
<organism evidence="18">
    <name type="scientific">Strongyloides ratti</name>
    <name type="common">Parasitic roundworm</name>
    <dbReference type="NCBI Taxonomy" id="34506"/>
    <lineage>
        <taxon>Eukaryota</taxon>
        <taxon>Metazoa</taxon>
        <taxon>Ecdysozoa</taxon>
        <taxon>Nematoda</taxon>
        <taxon>Chromadorea</taxon>
        <taxon>Rhabditida</taxon>
        <taxon>Tylenchina</taxon>
        <taxon>Panagrolaimomorpha</taxon>
        <taxon>Strongyloidoidea</taxon>
        <taxon>Strongyloididae</taxon>
        <taxon>Strongyloides</taxon>
    </lineage>
</organism>
<keyword evidence="8" id="KW-0378">Hydrolase</keyword>
<dbReference type="PANTHER" id="PTHR37984:SF7">
    <property type="entry name" value="INTEGRASE CATALYTIC DOMAIN-CONTAINING PROTEIN"/>
    <property type="match status" value="1"/>
</dbReference>
<reference evidence="19" key="1">
    <citation type="submission" date="2014-09" db="EMBL/GenBank/DDBJ databases">
        <authorList>
            <person name="Martin A.A."/>
        </authorList>
    </citation>
    <scope>NUCLEOTIDE SEQUENCE</scope>
    <source>
        <strain evidence="19">ED321</strain>
    </source>
</reference>
<keyword evidence="19" id="KW-1185">Reference proteome</keyword>
<dbReference type="PROSITE" id="PS50994">
    <property type="entry name" value="INTEGRASE"/>
    <property type="match status" value="1"/>
</dbReference>
<evidence type="ECO:0000313" key="18">
    <source>
        <dbReference type="EMBL" id="CEF61611.1"/>
    </source>
</evidence>
<dbReference type="Pfam" id="PF17921">
    <property type="entry name" value="Integrase_H2C2"/>
    <property type="match status" value="1"/>
</dbReference>
<dbReference type="OMA" id="LANIHEM"/>
<reference evidence="20" key="3">
    <citation type="submission" date="2020-12" db="UniProtKB">
        <authorList>
            <consortium name="WormBaseParasite"/>
        </authorList>
    </citation>
    <scope>IDENTIFICATION</scope>
</reference>
<feature type="domain" description="Integrase catalytic" evidence="17">
    <location>
        <begin position="1048"/>
        <end position="1209"/>
    </location>
</feature>
<dbReference type="Gene3D" id="1.10.340.70">
    <property type="match status" value="1"/>
</dbReference>
<feature type="compositionally biased region" description="Low complexity" evidence="14">
    <location>
        <begin position="212"/>
        <end position="237"/>
    </location>
</feature>
<dbReference type="InterPro" id="IPR041588">
    <property type="entry name" value="Integrase_H2C2"/>
</dbReference>
<evidence type="ECO:0000256" key="4">
    <source>
        <dbReference type="ARBA" id="ARBA00022695"/>
    </source>
</evidence>
<dbReference type="SMART" id="SM00343">
    <property type="entry name" value="ZnF_C2HC"/>
    <property type="match status" value="2"/>
</dbReference>
<dbReference type="InterPro" id="IPR043502">
    <property type="entry name" value="DNA/RNA_pol_sf"/>
</dbReference>
<reference evidence="18" key="2">
    <citation type="submission" date="2014-09" db="EMBL/GenBank/DDBJ databases">
        <authorList>
            <person name="Aslett A.Martin."/>
        </authorList>
    </citation>
    <scope>NUCLEOTIDE SEQUENCE</scope>
    <source>
        <strain evidence="18">ED321 Heterogonic</strain>
    </source>
</reference>
<evidence type="ECO:0000313" key="20">
    <source>
        <dbReference type="WBParaSite" id="SRAE_0000072800.1"/>
    </source>
</evidence>
<dbReference type="InterPro" id="IPR043128">
    <property type="entry name" value="Rev_trsase/Diguanyl_cyclase"/>
</dbReference>
<dbReference type="InterPro" id="IPR041577">
    <property type="entry name" value="RT_RNaseH_2"/>
</dbReference>
<dbReference type="Gene3D" id="2.40.70.10">
    <property type="entry name" value="Acid Proteases"/>
    <property type="match status" value="1"/>
</dbReference>
<dbReference type="SUPFAM" id="SSF50630">
    <property type="entry name" value="Acid proteases"/>
    <property type="match status" value="1"/>
</dbReference>
<dbReference type="GO" id="GO:0003964">
    <property type="term" value="F:RNA-directed DNA polymerase activity"/>
    <property type="evidence" value="ECO:0007669"/>
    <property type="project" value="UniProtKB-KW"/>
</dbReference>
<evidence type="ECO:0000256" key="14">
    <source>
        <dbReference type="SAM" id="MobiDB-lite"/>
    </source>
</evidence>
<keyword evidence="10" id="KW-0694">RNA-binding</keyword>
<feature type="domain" description="Reverse transcriptase" evidence="16">
    <location>
        <begin position="507"/>
        <end position="709"/>
    </location>
</feature>
<dbReference type="GO" id="GO:0003723">
    <property type="term" value="F:RNA binding"/>
    <property type="evidence" value="ECO:0007669"/>
    <property type="project" value="UniProtKB-KW"/>
</dbReference>
<evidence type="ECO:0000259" key="15">
    <source>
        <dbReference type="PROSITE" id="PS50175"/>
    </source>
</evidence>
<evidence type="ECO:0000256" key="5">
    <source>
        <dbReference type="ARBA" id="ARBA00022722"/>
    </source>
</evidence>
<dbReference type="InterPro" id="IPR001878">
    <property type="entry name" value="Znf_CCHC"/>
</dbReference>
<dbReference type="Pfam" id="PF13975">
    <property type="entry name" value="gag-asp_proteas"/>
    <property type="match status" value="1"/>
</dbReference>
<dbReference type="InterPro" id="IPR012337">
    <property type="entry name" value="RNaseH-like_sf"/>
</dbReference>
<sequence>MENATIWLQQLEKAIRLDDLVESELDILLIKLDLSIFKLVEKRGFNNCQEIKQFLKDNYDGTSSTEYSLRKLVTFKLNLESANALELSLNELEKLMATAHSSLGEKALEREIHTYILKSLAHNTALLHATGYSLNNRSIEELKTEIVTAYKLTSQEKSLHCSYCKKSNHTVDNCRRKNGECLRCGAGDHKLNECSQRNSKSPPIFRNPYSITKPTASTKTTAPTVSTESTVPTESTTATVHCQMKERPLHNAPDHVDNQKETTKEIDKIDITDTENFSEEEEEEENITVYEPNELKEPYLTIIEQANETNGLYIVNVTIKNHCFRGLIDTGSQVSIIPTECAKYITDISTLPTRTIRTASGTFTVKRIPESIEMIIENYKISIQDLLISPNTFHGFEGILGLDVLKKINIHITFNNKSLNTDLIVNHVVINKNNLNTKNDSLDQIANKFKIAIRLRFPNLEPKNKYDVGRSINTAPIQKFVNVKPLNIKFYSCPITPDLLANIHEMEHYGIIRRSKALEIQPFYSIIKRDKNNQPKPFTDQNNTVHQRVRILFDARELNHKTVKLNYEPNTLAKIIQSLRKFTFASVIDLHQGFFQIKLNPENCKNFNFKVGTTTYSYARLPQGCINSPIIFQRSIELLFEEFRERSTKDNFQLEIYQDDIILLTSKDAIHHLRILEEMLSTLSEKDARLSVAKSKFLKKEIEYLSWKFSYDSIKPSDSSISKLVNSTLPVKKKNLYSIIQAANYFHTAIPNWEKITRPLYQLTRGNLNDKIEWNQQQHLYKNLLTALLEIPPLKMMDPSKPLILAVDASNEAVGGYLYQEEGNKRQILGHFCNVLGPTIKARSPSYLELKSIAVGVDKFKNLITGRTLYIHSDHKPLSTLLHSKSITQPKHFELMASINQYATAIKYLPGNENTLADLLSRPNTTSNISKCYAILETTSQERDTMTQIILQDQNNLKDFDIELKGMKFKKGGDGKLKLPLSRNKSILKLIEMYHEKYAHLSARKMEELIKNKYLIQNLRQHINKYLEKCEICQKIKDEDCLRPELKTIQYPEETWEIVASEILVILQHGKVIQFICTLSRFWIPVLLENLTAENTINITIKEIFSRFGSPKKLIVDSGTNYKNADMKKLCDTFNIEISYCTPDHKTGNSIAERSFRTMRTILMKLKCITDKDATFDLKSAINYAAFIYNISKNDTTRKTPFQIMFGREPNNIDIIGMEIGISENVTLEKIKMLRMSARITSEILRQRQNQELNKSRGKDELRIGSKVFIKSHPANKLQLPFQGPYIVKKIIEDTCHLSIEGRPGRPLVRNKAQLKLFQDRKPTMEPGSRNLD</sequence>
<feature type="domain" description="Peptidase A2" evidence="15">
    <location>
        <begin position="324"/>
        <end position="404"/>
    </location>
</feature>
<evidence type="ECO:0000313" key="19">
    <source>
        <dbReference type="Proteomes" id="UP000035682"/>
    </source>
</evidence>
<evidence type="ECO:0000256" key="3">
    <source>
        <dbReference type="ARBA" id="ARBA00022679"/>
    </source>
</evidence>
<evidence type="ECO:0000256" key="7">
    <source>
        <dbReference type="ARBA" id="ARBA00022759"/>
    </source>
</evidence>
<evidence type="ECO:0000256" key="1">
    <source>
        <dbReference type="ARBA" id="ARBA00012493"/>
    </source>
</evidence>
<dbReference type="WBParaSite" id="SRAE_0000072800.1">
    <property type="protein sequence ID" value="SRAE_0000072800.1"/>
    <property type="gene ID" value="WBGene00256485"/>
</dbReference>
<dbReference type="PROSITE" id="PS50175">
    <property type="entry name" value="ASP_PROT_RETROV"/>
    <property type="match status" value="1"/>
</dbReference>
<dbReference type="InterPro" id="IPR001969">
    <property type="entry name" value="Aspartic_peptidase_AS"/>
</dbReference>
<dbReference type="PROSITE" id="PS00141">
    <property type="entry name" value="ASP_PROTEASE"/>
    <property type="match status" value="1"/>
</dbReference>
<dbReference type="InterPro" id="IPR001584">
    <property type="entry name" value="Integrase_cat-core"/>
</dbReference>
<keyword evidence="13" id="KW-0238">DNA-binding</keyword>
<dbReference type="CDD" id="cd01647">
    <property type="entry name" value="RT_LTR"/>
    <property type="match status" value="1"/>
</dbReference>
<evidence type="ECO:0000259" key="16">
    <source>
        <dbReference type="PROSITE" id="PS50878"/>
    </source>
</evidence>
<dbReference type="WormBase" id="SRAE_0000072800">
    <property type="protein sequence ID" value="SRP04696"/>
    <property type="gene ID" value="WBGene00256485"/>
</dbReference>
<dbReference type="PANTHER" id="PTHR37984">
    <property type="entry name" value="PROTEIN CBG26694"/>
    <property type="match status" value="1"/>
</dbReference>
<keyword evidence="9" id="KW-0460">Magnesium</keyword>
<evidence type="ECO:0000256" key="9">
    <source>
        <dbReference type="ARBA" id="ARBA00022842"/>
    </source>
</evidence>
<dbReference type="InterPro" id="IPR036397">
    <property type="entry name" value="RNaseH_sf"/>
</dbReference>
<dbReference type="GO" id="GO:0004190">
    <property type="term" value="F:aspartic-type endopeptidase activity"/>
    <property type="evidence" value="ECO:0007669"/>
    <property type="project" value="UniProtKB-KW"/>
</dbReference>
<gene>
    <name evidence="18 20 21" type="ORF">SRAE_0000072800</name>
</gene>
<dbReference type="EMBL" id="LN609421">
    <property type="protein sequence ID" value="CEF61611.1"/>
    <property type="molecule type" value="Genomic_DNA"/>
</dbReference>
<dbReference type="InterPro" id="IPR050951">
    <property type="entry name" value="Retrovirus_Pol_polyprotein"/>
</dbReference>
<dbReference type="InterPro" id="IPR034122">
    <property type="entry name" value="Retropepsin-like_bacterial"/>
</dbReference>
<keyword evidence="6" id="KW-0064">Aspartyl protease</keyword>
<dbReference type="GO" id="GO:0003677">
    <property type="term" value="F:DNA binding"/>
    <property type="evidence" value="ECO:0007669"/>
    <property type="project" value="UniProtKB-KW"/>
</dbReference>
<evidence type="ECO:0000256" key="12">
    <source>
        <dbReference type="ARBA" id="ARBA00022918"/>
    </source>
</evidence>
<evidence type="ECO:0000256" key="13">
    <source>
        <dbReference type="ARBA" id="ARBA00023125"/>
    </source>
</evidence>
<dbReference type="OrthoDB" id="5851910at2759"/>
<evidence type="ECO:0000256" key="10">
    <source>
        <dbReference type="ARBA" id="ARBA00022884"/>
    </source>
</evidence>
<dbReference type="InterPro" id="IPR021109">
    <property type="entry name" value="Peptidase_aspartic_dom_sf"/>
</dbReference>
<dbReference type="SUPFAM" id="SSF56672">
    <property type="entry name" value="DNA/RNA polymerases"/>
    <property type="match status" value="1"/>
</dbReference>
<dbReference type="GeneID" id="36373982"/>
<evidence type="ECO:0000259" key="17">
    <source>
        <dbReference type="PROSITE" id="PS50994"/>
    </source>
</evidence>
<dbReference type="SUPFAM" id="SSF57756">
    <property type="entry name" value="Retrovirus zinc finger-like domains"/>
    <property type="match status" value="1"/>
</dbReference>
<keyword evidence="5" id="KW-0540">Nuclease</keyword>
<keyword evidence="11" id="KW-0229">DNA integration</keyword>
<dbReference type="RefSeq" id="XP_024500819.1">
    <property type="nucleotide sequence ID" value="XM_024646664.1"/>
</dbReference>